<protein>
    <submittedName>
        <fullName evidence="1">Uncharacterized protein</fullName>
    </submittedName>
</protein>
<accession>A0A6B3NGL2</accession>
<evidence type="ECO:0000313" key="1">
    <source>
        <dbReference type="EMBL" id="NER30837.1"/>
    </source>
</evidence>
<name>A0A6B3NGL2_9CYAN</name>
<comment type="caution">
    <text evidence="1">The sequence shown here is derived from an EMBL/GenBank/DDBJ whole genome shotgun (WGS) entry which is preliminary data.</text>
</comment>
<gene>
    <name evidence="1" type="ORF">F6J89_25265</name>
</gene>
<organism evidence="1">
    <name type="scientific">Symploca sp. SIO1C4</name>
    <dbReference type="NCBI Taxonomy" id="2607765"/>
    <lineage>
        <taxon>Bacteria</taxon>
        <taxon>Bacillati</taxon>
        <taxon>Cyanobacteriota</taxon>
        <taxon>Cyanophyceae</taxon>
        <taxon>Coleofasciculales</taxon>
        <taxon>Coleofasciculaceae</taxon>
        <taxon>Symploca</taxon>
    </lineage>
</organism>
<dbReference type="AlphaFoldDB" id="A0A6B3NGL2"/>
<sequence length="68" mass="7668">MSTAQRQAVAMAWVVRSPATGVPDFQTSLNLATPWLIYFFTLLEIKSGYSIKDTIWVSFLRVLSKTDV</sequence>
<reference evidence="1" key="1">
    <citation type="submission" date="2019-11" db="EMBL/GenBank/DDBJ databases">
        <title>Genomic insights into an expanded diversity of filamentous marine cyanobacteria reveals the extraordinary biosynthetic potential of Moorea and Okeania.</title>
        <authorList>
            <person name="Ferreira Leao T."/>
            <person name="Wang M."/>
            <person name="Moss N."/>
            <person name="Da Silva R."/>
            <person name="Sanders J."/>
            <person name="Nurk S."/>
            <person name="Gurevich A."/>
            <person name="Humphrey G."/>
            <person name="Reher R."/>
            <person name="Zhu Q."/>
            <person name="Belda-Ferre P."/>
            <person name="Glukhov E."/>
            <person name="Rex R."/>
            <person name="Dorrestein P.C."/>
            <person name="Knight R."/>
            <person name="Pevzner P."/>
            <person name="Gerwick W.H."/>
            <person name="Gerwick L."/>
        </authorList>
    </citation>
    <scope>NUCLEOTIDE SEQUENCE</scope>
    <source>
        <strain evidence="1">SIO1C4</strain>
    </source>
</reference>
<dbReference type="EMBL" id="JAAHFQ010000653">
    <property type="protein sequence ID" value="NER30837.1"/>
    <property type="molecule type" value="Genomic_DNA"/>
</dbReference>
<proteinExistence type="predicted"/>